<keyword evidence="9" id="KW-0503">Monooxygenase</keyword>
<comment type="cofactor">
    <cofactor evidence="8">
        <name>heme</name>
        <dbReference type="ChEBI" id="CHEBI:30413"/>
    </cofactor>
</comment>
<evidence type="ECO:0000256" key="4">
    <source>
        <dbReference type="ARBA" id="ARBA00022821"/>
    </source>
</evidence>
<comment type="similarity">
    <text evidence="1 9">Belongs to the cytochrome P450 family.</text>
</comment>
<evidence type="ECO:0000256" key="8">
    <source>
        <dbReference type="PIRSR" id="PIRSR602401-1"/>
    </source>
</evidence>
<reference evidence="10" key="1">
    <citation type="submission" date="2015-06" db="UniProtKB">
        <authorList>
            <consortium name="EnsemblPlants"/>
        </authorList>
    </citation>
    <scope>IDENTIFICATION</scope>
</reference>
<dbReference type="GO" id="GO:0016709">
    <property type="term" value="F:oxidoreductase activity, acting on paired donors, with incorporation or reduction of molecular oxygen, NAD(P)H as one donor, and incorporation of one atom of oxygen"/>
    <property type="evidence" value="ECO:0007669"/>
    <property type="project" value="UniProtKB-ARBA"/>
</dbReference>
<protein>
    <submittedName>
        <fullName evidence="10">Cytochrome P450 76C2</fullName>
    </submittedName>
</protein>
<dbReference type="CDD" id="cd11073">
    <property type="entry name" value="CYP76-like"/>
    <property type="match status" value="1"/>
</dbReference>
<keyword evidence="6 9" id="KW-0560">Oxidoreductase</keyword>
<name>N1QRG2_AEGTA</name>
<dbReference type="PRINTS" id="PR00463">
    <property type="entry name" value="EP450I"/>
</dbReference>
<evidence type="ECO:0000256" key="7">
    <source>
        <dbReference type="ARBA" id="ARBA00023004"/>
    </source>
</evidence>
<dbReference type="PROSITE" id="PS00086">
    <property type="entry name" value="CYTOCHROME_P450"/>
    <property type="match status" value="1"/>
</dbReference>
<dbReference type="InterPro" id="IPR002401">
    <property type="entry name" value="Cyt_P450_E_grp-I"/>
</dbReference>
<accession>N1QRG2</accession>
<dbReference type="Gene3D" id="1.10.630.10">
    <property type="entry name" value="Cytochrome P450"/>
    <property type="match status" value="2"/>
</dbReference>
<keyword evidence="7 8" id="KW-0408">Iron</keyword>
<dbReference type="PRINTS" id="PR00385">
    <property type="entry name" value="P450"/>
</dbReference>
<dbReference type="AlphaFoldDB" id="N1QRG2"/>
<keyword evidence="5" id="KW-1133">Transmembrane helix</keyword>
<dbReference type="InterPro" id="IPR017972">
    <property type="entry name" value="Cyt_P450_CS"/>
</dbReference>
<dbReference type="ExpressionAtlas" id="N1QRG2">
    <property type="expression patterns" value="baseline"/>
</dbReference>
<dbReference type="GO" id="GO:0006952">
    <property type="term" value="P:defense response"/>
    <property type="evidence" value="ECO:0007669"/>
    <property type="project" value="UniProtKB-KW"/>
</dbReference>
<evidence type="ECO:0000256" key="5">
    <source>
        <dbReference type="ARBA" id="ARBA00022989"/>
    </source>
</evidence>
<evidence type="ECO:0000256" key="3">
    <source>
        <dbReference type="ARBA" id="ARBA00022723"/>
    </source>
</evidence>
<dbReference type="PANTHER" id="PTHR47950">
    <property type="entry name" value="CYTOCHROME P450, FAMILY 76, SUBFAMILY C, POLYPEPTIDE 5-RELATED"/>
    <property type="match status" value="1"/>
</dbReference>
<dbReference type="SUPFAM" id="SSF48264">
    <property type="entry name" value="Cytochrome P450"/>
    <property type="match status" value="1"/>
</dbReference>
<dbReference type="FunFam" id="1.10.630.10:FF:000007">
    <property type="entry name" value="Cytochrome P450 76C4"/>
    <property type="match status" value="1"/>
</dbReference>
<keyword evidence="5" id="KW-0472">Membrane</keyword>
<keyword evidence="3 8" id="KW-0479">Metal-binding</keyword>
<evidence type="ECO:0000256" key="2">
    <source>
        <dbReference type="ARBA" id="ARBA00022692"/>
    </source>
</evidence>
<evidence type="ECO:0000256" key="1">
    <source>
        <dbReference type="ARBA" id="ARBA00010617"/>
    </source>
</evidence>
<dbReference type="PANTHER" id="PTHR47950:SF48">
    <property type="entry name" value="CYTOCHROME P450 FAMILY PROTEIN, EXPRESSED"/>
    <property type="match status" value="1"/>
</dbReference>
<organism evidence="10">
    <name type="scientific">Aegilops tauschii</name>
    <name type="common">Tausch's goatgrass</name>
    <name type="synonym">Aegilops squarrosa</name>
    <dbReference type="NCBI Taxonomy" id="37682"/>
    <lineage>
        <taxon>Eukaryota</taxon>
        <taxon>Viridiplantae</taxon>
        <taxon>Streptophyta</taxon>
        <taxon>Embryophyta</taxon>
        <taxon>Tracheophyta</taxon>
        <taxon>Spermatophyta</taxon>
        <taxon>Magnoliopsida</taxon>
        <taxon>Liliopsida</taxon>
        <taxon>Poales</taxon>
        <taxon>Poaceae</taxon>
        <taxon>BOP clade</taxon>
        <taxon>Pooideae</taxon>
        <taxon>Triticodae</taxon>
        <taxon>Triticeae</taxon>
        <taxon>Triticinae</taxon>
        <taxon>Aegilops</taxon>
    </lineage>
</organism>
<sequence>MAVLAPWLAWLVISLLSLYLLNLLAHARSGLPPGPRPLPLIGSLHLLGDKPHRSLAHLAKIHGPLMSVRLGAVTTVVVSSPAMARKFLQRHDSVLATRSVPDATGKHAAGVAWLPPGPRWRALRKIMATELFAPHRLDALHHLRSDKVRVLTDHVARLAREGMAVNVGRVAFTTSLNLISRTIFSIDLTSLDDHGRSEDFQQVITAMMEGLGTPNVACAGAWRGSLRARLAREGMAVNVGRVAFTTSLNLISRTIFSIDLTSLDDHGRSEDFQQVIPAMMECLGPPNVSDFFPVLAPADLQGMRRRLARIFARLHAVFDAEVDQRLRGRDAGQPRKNDYLDVLLDVAARDDGKDLLDRDTLRSQFTDLFAAGSDTSSSTVEWAMAELLRNPSSMAKVCDDLAQVIGSRRNIEEADIVRLPYLQAVIKETFRLHPPAPLLLPRQPEMTVKIAGYTIPKGSRVFINVWAIGRDKDVWKEPEKFMPERFLGSAIDFKGVDFELLPFGAGRRICPGMALAIRMVHVMLASMLNQFNWSLPIELERNGIDMEDQFGLTLVKAVPLYAMATPIRGKEKEPFLRVV</sequence>
<proteinExistence type="inferred from homology"/>
<evidence type="ECO:0000313" key="10">
    <source>
        <dbReference type="EnsemblPlants" id="EMT01479"/>
    </source>
</evidence>
<dbReference type="InterPro" id="IPR001128">
    <property type="entry name" value="Cyt_P450"/>
</dbReference>
<dbReference type="InterPro" id="IPR036396">
    <property type="entry name" value="Cyt_P450_sf"/>
</dbReference>
<dbReference type="GO" id="GO:0005506">
    <property type="term" value="F:iron ion binding"/>
    <property type="evidence" value="ECO:0007669"/>
    <property type="project" value="InterPro"/>
</dbReference>
<feature type="binding site" description="axial binding residue" evidence="8">
    <location>
        <position position="510"/>
    </location>
    <ligand>
        <name>heme</name>
        <dbReference type="ChEBI" id="CHEBI:30413"/>
    </ligand>
    <ligandPart>
        <name>Fe</name>
        <dbReference type="ChEBI" id="CHEBI:18248"/>
    </ligandPart>
</feature>
<evidence type="ECO:0000256" key="6">
    <source>
        <dbReference type="ARBA" id="ARBA00023002"/>
    </source>
</evidence>
<keyword evidence="4" id="KW-0611">Plant defense</keyword>
<dbReference type="EnsemblPlants" id="EMT01479">
    <property type="protein sequence ID" value="EMT01479"/>
    <property type="gene ID" value="F775_06330"/>
</dbReference>
<dbReference type="GO" id="GO:0020037">
    <property type="term" value="F:heme binding"/>
    <property type="evidence" value="ECO:0007669"/>
    <property type="project" value="InterPro"/>
</dbReference>
<evidence type="ECO:0000256" key="9">
    <source>
        <dbReference type="RuleBase" id="RU000461"/>
    </source>
</evidence>
<keyword evidence="8 9" id="KW-0349">Heme</keyword>
<dbReference type="Pfam" id="PF00067">
    <property type="entry name" value="p450"/>
    <property type="match status" value="2"/>
</dbReference>
<dbReference type="GO" id="GO:0051502">
    <property type="term" value="P:diterpene phytoalexin biosynthetic process"/>
    <property type="evidence" value="ECO:0007669"/>
    <property type="project" value="UniProtKB-ARBA"/>
</dbReference>
<keyword evidence="2" id="KW-0812">Transmembrane</keyword>